<keyword evidence="1" id="KW-1133">Transmembrane helix</keyword>
<organism evidence="3 4">
    <name type="scientific">Streptomyces olivaceiscleroticus</name>
    <dbReference type="NCBI Taxonomy" id="68245"/>
    <lineage>
        <taxon>Bacteria</taxon>
        <taxon>Bacillati</taxon>
        <taxon>Actinomycetota</taxon>
        <taxon>Actinomycetes</taxon>
        <taxon>Kitasatosporales</taxon>
        <taxon>Streptomycetaceae</taxon>
        <taxon>Streptomyces</taxon>
    </lineage>
</organism>
<sequence>MAHGRRGGGGRTLLAISPEVSDVMYGYGYGMNGWGYAALVIQVLFWALLVVGVAFLIRYLARGRHETPAPPPAPQVHQGPEQILAGRFARGEIDEEEYHRRLTTLRSG</sequence>
<dbReference type="EMBL" id="BAAABY010000023">
    <property type="protein sequence ID" value="GAA0463389.1"/>
    <property type="molecule type" value="Genomic_DNA"/>
</dbReference>
<evidence type="ECO:0000259" key="2">
    <source>
        <dbReference type="Pfam" id="PF09851"/>
    </source>
</evidence>
<feature type="domain" description="SHOCT" evidence="2">
    <location>
        <begin position="81"/>
        <end position="105"/>
    </location>
</feature>
<name>A0ABN0ZZ44_9ACTN</name>
<proteinExistence type="predicted"/>
<reference evidence="3 4" key="1">
    <citation type="journal article" date="2019" name="Int. J. Syst. Evol. Microbiol.">
        <title>The Global Catalogue of Microorganisms (GCM) 10K type strain sequencing project: providing services to taxonomists for standard genome sequencing and annotation.</title>
        <authorList>
            <consortium name="The Broad Institute Genomics Platform"/>
            <consortium name="The Broad Institute Genome Sequencing Center for Infectious Disease"/>
            <person name="Wu L."/>
            <person name="Ma J."/>
        </authorList>
    </citation>
    <scope>NUCLEOTIDE SEQUENCE [LARGE SCALE GENOMIC DNA]</scope>
    <source>
        <strain evidence="3 4">JCM 4805</strain>
    </source>
</reference>
<dbReference type="Pfam" id="PF09851">
    <property type="entry name" value="SHOCT"/>
    <property type="match status" value="1"/>
</dbReference>
<evidence type="ECO:0000256" key="1">
    <source>
        <dbReference type="SAM" id="Phobius"/>
    </source>
</evidence>
<protein>
    <recommendedName>
        <fullName evidence="2">SHOCT domain-containing protein</fullName>
    </recommendedName>
</protein>
<evidence type="ECO:0000313" key="3">
    <source>
        <dbReference type="EMBL" id="GAA0463389.1"/>
    </source>
</evidence>
<evidence type="ECO:0000313" key="4">
    <source>
        <dbReference type="Proteomes" id="UP001500909"/>
    </source>
</evidence>
<dbReference type="Proteomes" id="UP001500909">
    <property type="component" value="Unassembled WGS sequence"/>
</dbReference>
<accession>A0ABN0ZZ44</accession>
<comment type="caution">
    <text evidence="3">The sequence shown here is derived from an EMBL/GenBank/DDBJ whole genome shotgun (WGS) entry which is preliminary data.</text>
</comment>
<keyword evidence="1" id="KW-0812">Transmembrane</keyword>
<dbReference type="InterPro" id="IPR018649">
    <property type="entry name" value="SHOCT"/>
</dbReference>
<keyword evidence="4" id="KW-1185">Reference proteome</keyword>
<gene>
    <name evidence="3" type="ORF">GCM10010361_29080</name>
</gene>
<keyword evidence="1" id="KW-0472">Membrane</keyword>
<feature type="transmembrane region" description="Helical" evidence="1">
    <location>
        <begin position="34"/>
        <end position="57"/>
    </location>
</feature>